<protein>
    <submittedName>
        <fullName evidence="1">Uncharacterized protein</fullName>
    </submittedName>
</protein>
<name>A0ABN9EH67_9NEOB</name>
<gene>
    <name evidence="1" type="ORF">SPARVUS_LOCUS9924048</name>
</gene>
<feature type="non-terminal residue" evidence="1">
    <location>
        <position position="55"/>
    </location>
</feature>
<organism evidence="1 2">
    <name type="scientific">Staurois parvus</name>
    <dbReference type="NCBI Taxonomy" id="386267"/>
    <lineage>
        <taxon>Eukaryota</taxon>
        <taxon>Metazoa</taxon>
        <taxon>Chordata</taxon>
        <taxon>Craniata</taxon>
        <taxon>Vertebrata</taxon>
        <taxon>Euteleostomi</taxon>
        <taxon>Amphibia</taxon>
        <taxon>Batrachia</taxon>
        <taxon>Anura</taxon>
        <taxon>Neobatrachia</taxon>
        <taxon>Ranoidea</taxon>
        <taxon>Ranidae</taxon>
        <taxon>Staurois</taxon>
    </lineage>
</organism>
<dbReference type="Proteomes" id="UP001162483">
    <property type="component" value="Unassembled WGS sequence"/>
</dbReference>
<keyword evidence="2" id="KW-1185">Reference proteome</keyword>
<dbReference type="EMBL" id="CATNWA010015511">
    <property type="protein sequence ID" value="CAI9584052.1"/>
    <property type="molecule type" value="Genomic_DNA"/>
</dbReference>
<sequence>MVRDYGHSYIVWLKKDKSPSSSTIKKVIILYPQLIQTKAKNPAKPDPICSCRGQN</sequence>
<evidence type="ECO:0000313" key="1">
    <source>
        <dbReference type="EMBL" id="CAI9584052.1"/>
    </source>
</evidence>
<reference evidence="1" key="1">
    <citation type="submission" date="2023-05" db="EMBL/GenBank/DDBJ databases">
        <authorList>
            <person name="Stuckert A."/>
        </authorList>
    </citation>
    <scope>NUCLEOTIDE SEQUENCE</scope>
</reference>
<comment type="caution">
    <text evidence="1">The sequence shown here is derived from an EMBL/GenBank/DDBJ whole genome shotgun (WGS) entry which is preliminary data.</text>
</comment>
<accession>A0ABN9EH67</accession>
<evidence type="ECO:0000313" key="2">
    <source>
        <dbReference type="Proteomes" id="UP001162483"/>
    </source>
</evidence>
<proteinExistence type="predicted"/>